<feature type="chain" id="PRO_5038919608" evidence="1">
    <location>
        <begin position="23"/>
        <end position="147"/>
    </location>
</feature>
<dbReference type="EMBL" id="JADBEB010000001">
    <property type="protein sequence ID" value="MBE1491442.1"/>
    <property type="molecule type" value="Genomic_DNA"/>
</dbReference>
<comment type="caution">
    <text evidence="2">The sequence shown here is derived from an EMBL/GenBank/DDBJ whole genome shotgun (WGS) entry which is preliminary data.</text>
</comment>
<evidence type="ECO:0000313" key="2">
    <source>
        <dbReference type="EMBL" id="MBE1491442.1"/>
    </source>
</evidence>
<dbReference type="AlphaFoldDB" id="A0A927MCW4"/>
<keyword evidence="3" id="KW-1185">Reference proteome</keyword>
<name>A0A927MCW4_9ACTN</name>
<evidence type="ECO:0000256" key="1">
    <source>
        <dbReference type="SAM" id="SignalP"/>
    </source>
</evidence>
<keyword evidence="1" id="KW-0732">Signal</keyword>
<evidence type="ECO:0000313" key="3">
    <source>
        <dbReference type="Proteomes" id="UP000649753"/>
    </source>
</evidence>
<dbReference type="Proteomes" id="UP000649753">
    <property type="component" value="Unassembled WGS sequence"/>
</dbReference>
<dbReference type="RefSeq" id="WP_192770516.1">
    <property type="nucleotide sequence ID" value="NZ_JADBEB010000001.1"/>
</dbReference>
<gene>
    <name evidence="2" type="ORF">H4W31_007080</name>
</gene>
<dbReference type="PROSITE" id="PS51257">
    <property type="entry name" value="PROKAR_LIPOPROTEIN"/>
    <property type="match status" value="1"/>
</dbReference>
<organism evidence="2 3">
    <name type="scientific">Plantactinospora soyae</name>
    <dbReference type="NCBI Taxonomy" id="1544732"/>
    <lineage>
        <taxon>Bacteria</taxon>
        <taxon>Bacillati</taxon>
        <taxon>Actinomycetota</taxon>
        <taxon>Actinomycetes</taxon>
        <taxon>Micromonosporales</taxon>
        <taxon>Micromonosporaceae</taxon>
        <taxon>Plantactinospora</taxon>
    </lineage>
</organism>
<feature type="signal peptide" evidence="1">
    <location>
        <begin position="1"/>
        <end position="22"/>
    </location>
</feature>
<proteinExistence type="predicted"/>
<reference evidence="2" key="1">
    <citation type="submission" date="2020-10" db="EMBL/GenBank/DDBJ databases">
        <title>Sequencing the genomes of 1000 actinobacteria strains.</title>
        <authorList>
            <person name="Klenk H.-P."/>
        </authorList>
    </citation>
    <scope>NUCLEOTIDE SEQUENCE</scope>
    <source>
        <strain evidence="2">DSM 46832</strain>
    </source>
</reference>
<sequence>MLSAVRSLAAGAVLLTALVAGCDNGPAPSTGSPTPTVTTAGPVVDATSTAPARQPHTLVLTATGDARIDSFTYVLDGQATEGRSVRLPWRQSVDVPADGRRHEWSLLVKYRQGDVSLVGIFNGQVLTTSRGSSSGSGTANISGSVLG</sequence>
<accession>A0A927MCW4</accession>
<protein>
    <submittedName>
        <fullName evidence="2">Uncharacterized protein</fullName>
    </submittedName>
</protein>